<evidence type="ECO:0000256" key="3">
    <source>
        <dbReference type="ARBA" id="ARBA00023125"/>
    </source>
</evidence>
<dbReference type="InterPro" id="IPR000943">
    <property type="entry name" value="RNA_pol_sigma70"/>
</dbReference>
<dbReference type="PANTHER" id="PTHR30385:SF4">
    <property type="entry name" value="RNA POLYMERASE SIGMA-E FACTOR"/>
    <property type="match status" value="1"/>
</dbReference>
<dbReference type="NCBIfam" id="TIGR02980">
    <property type="entry name" value="SigBFG"/>
    <property type="match status" value="1"/>
</dbReference>
<evidence type="ECO:0000256" key="2">
    <source>
        <dbReference type="ARBA" id="ARBA00023082"/>
    </source>
</evidence>
<evidence type="ECO:0000259" key="5">
    <source>
        <dbReference type="PROSITE" id="PS00715"/>
    </source>
</evidence>
<sequence length="255" mass="28836">MAEENTLEERGWPDEEVRRLVALARAGDKEARDRLVEGNLRLVRSLVSRFSASGADPEDLFQIGCIGLLKAIDRFDLNYDVRFSTYAVPLIMGEIRRHLRDDGPMRVSRSLKQLAQQARRVRERLAAQMERDPTVAEVAAELGVSPEEVVAALDGVRPPTSIHQTVHEGDGDPIYLLDQLAADDGQREGVWLDRVALREGLNQLDERERTVILLRFFRDKTQTEVASILGCSQVQVSRLERRALERIRNYVNAAP</sequence>
<dbReference type="InterPro" id="IPR013324">
    <property type="entry name" value="RNA_pol_sigma_r3/r4-like"/>
</dbReference>
<gene>
    <name evidence="6" type="primary">sigF</name>
    <name evidence="6" type="ORF">CWE10_07660</name>
</gene>
<dbReference type="InterPro" id="IPR014322">
    <property type="entry name" value="RNA_pol_sigma-B/F/G"/>
</dbReference>
<dbReference type="InterPro" id="IPR014284">
    <property type="entry name" value="RNA_pol_sigma-70_dom"/>
</dbReference>
<evidence type="ECO:0000256" key="1">
    <source>
        <dbReference type="ARBA" id="ARBA00023015"/>
    </source>
</evidence>
<accession>A0A953LJN9</accession>
<dbReference type="NCBIfam" id="TIGR02937">
    <property type="entry name" value="sigma70-ECF"/>
    <property type="match status" value="2"/>
</dbReference>
<dbReference type="Gene3D" id="1.10.10.10">
    <property type="entry name" value="Winged helix-like DNA-binding domain superfamily/Winged helix DNA-binding domain"/>
    <property type="match status" value="2"/>
</dbReference>
<comment type="caution">
    <text evidence="6">The sequence shown here is derived from an EMBL/GenBank/DDBJ whole genome shotgun (WGS) entry which is preliminary data.</text>
</comment>
<dbReference type="InterPro" id="IPR007630">
    <property type="entry name" value="RNA_pol_sigma70_r4"/>
</dbReference>
<keyword evidence="2" id="KW-0731">Sigma factor</keyword>
<dbReference type="GO" id="GO:0006352">
    <property type="term" value="P:DNA-templated transcription initiation"/>
    <property type="evidence" value="ECO:0007669"/>
    <property type="project" value="InterPro"/>
</dbReference>
<dbReference type="SUPFAM" id="SSF88946">
    <property type="entry name" value="Sigma2 domain of RNA polymerase sigma factors"/>
    <property type="match status" value="1"/>
</dbReference>
<dbReference type="GO" id="GO:0003677">
    <property type="term" value="F:DNA binding"/>
    <property type="evidence" value="ECO:0007669"/>
    <property type="project" value="UniProtKB-KW"/>
</dbReference>
<evidence type="ECO:0000313" key="6">
    <source>
        <dbReference type="EMBL" id="MBY6276082.1"/>
    </source>
</evidence>
<name>A0A953LJN9_SYMTR</name>
<dbReference type="InterPro" id="IPR007624">
    <property type="entry name" value="RNA_pol_sigma70_r3"/>
</dbReference>
<dbReference type="PROSITE" id="PS00715">
    <property type="entry name" value="SIGMA70_1"/>
    <property type="match status" value="1"/>
</dbReference>
<evidence type="ECO:0000313" key="7">
    <source>
        <dbReference type="Proteomes" id="UP000732377"/>
    </source>
</evidence>
<dbReference type="GO" id="GO:0016987">
    <property type="term" value="F:sigma factor activity"/>
    <property type="evidence" value="ECO:0007669"/>
    <property type="project" value="UniProtKB-KW"/>
</dbReference>
<dbReference type="RefSeq" id="WP_011195940.1">
    <property type="nucleotide sequence ID" value="NZ_PIUK01000057.1"/>
</dbReference>
<proteinExistence type="predicted"/>
<dbReference type="AlphaFoldDB" id="A0A953LJN9"/>
<dbReference type="InterPro" id="IPR014236">
    <property type="entry name" value="RNA_pol_sigma-F"/>
</dbReference>
<dbReference type="PANTHER" id="PTHR30385">
    <property type="entry name" value="SIGMA FACTOR F FLAGELLAR"/>
    <property type="match status" value="1"/>
</dbReference>
<reference evidence="6" key="1">
    <citation type="submission" date="2017-11" db="EMBL/GenBank/DDBJ databases">
        <title>Three new genomes from thermophilic consortium.</title>
        <authorList>
            <person name="Quaggio R."/>
            <person name="Amgarten D."/>
            <person name="Setubal J.C."/>
        </authorList>
    </citation>
    <scope>NUCLEOTIDE SEQUENCE</scope>
    <source>
        <strain evidence="6">ZCTH01-B2</strain>
    </source>
</reference>
<dbReference type="InterPro" id="IPR013325">
    <property type="entry name" value="RNA_pol_sigma_r2"/>
</dbReference>
<feature type="domain" description="RNA polymerase sigma-70" evidence="5">
    <location>
        <begin position="59"/>
        <end position="72"/>
    </location>
</feature>
<keyword evidence="4" id="KW-0804">Transcription</keyword>
<dbReference type="Proteomes" id="UP000732377">
    <property type="component" value="Unassembled WGS sequence"/>
</dbReference>
<dbReference type="EMBL" id="PIUK01000057">
    <property type="protein sequence ID" value="MBY6276082.1"/>
    <property type="molecule type" value="Genomic_DNA"/>
</dbReference>
<protein>
    <submittedName>
        <fullName evidence="6">RNA polymerase sporulation sigma factor SigF</fullName>
    </submittedName>
</protein>
<keyword evidence="1" id="KW-0805">Transcription regulation</keyword>
<dbReference type="NCBIfam" id="TIGR02885">
    <property type="entry name" value="spore_sigF"/>
    <property type="match status" value="1"/>
</dbReference>
<dbReference type="Pfam" id="PF04545">
    <property type="entry name" value="Sigma70_r4"/>
    <property type="match status" value="1"/>
</dbReference>
<evidence type="ECO:0000256" key="4">
    <source>
        <dbReference type="ARBA" id="ARBA00023163"/>
    </source>
</evidence>
<dbReference type="InterPro" id="IPR036388">
    <property type="entry name" value="WH-like_DNA-bd_sf"/>
</dbReference>
<organism evidence="6 7">
    <name type="scientific">Symbiobacterium thermophilum</name>
    <dbReference type="NCBI Taxonomy" id="2734"/>
    <lineage>
        <taxon>Bacteria</taxon>
        <taxon>Bacillati</taxon>
        <taxon>Bacillota</taxon>
        <taxon>Clostridia</taxon>
        <taxon>Eubacteriales</taxon>
        <taxon>Symbiobacteriaceae</taxon>
        <taxon>Symbiobacterium</taxon>
    </lineage>
</organism>
<dbReference type="Pfam" id="PF04542">
    <property type="entry name" value="Sigma70_r2"/>
    <property type="match status" value="1"/>
</dbReference>
<dbReference type="Gene3D" id="1.20.120.1810">
    <property type="match status" value="1"/>
</dbReference>
<dbReference type="CDD" id="cd06171">
    <property type="entry name" value="Sigma70_r4"/>
    <property type="match status" value="1"/>
</dbReference>
<dbReference type="NCBIfam" id="NF004052">
    <property type="entry name" value="PRK05572.1"/>
    <property type="match status" value="1"/>
</dbReference>
<dbReference type="SUPFAM" id="SSF88659">
    <property type="entry name" value="Sigma3 and sigma4 domains of RNA polymerase sigma factors"/>
    <property type="match status" value="2"/>
</dbReference>
<keyword evidence="3" id="KW-0238">DNA-binding</keyword>
<dbReference type="Pfam" id="PF04539">
    <property type="entry name" value="Sigma70_r3"/>
    <property type="match status" value="1"/>
</dbReference>
<dbReference type="PRINTS" id="PR00046">
    <property type="entry name" value="SIGMA70FCT"/>
</dbReference>
<dbReference type="PIRSF" id="PIRSF000770">
    <property type="entry name" value="RNA_pol_sigma-SigE/K"/>
    <property type="match status" value="1"/>
</dbReference>
<dbReference type="OMA" id="RDDGMIK"/>
<dbReference type="InterPro" id="IPR007627">
    <property type="entry name" value="RNA_pol_sigma70_r2"/>
</dbReference>